<dbReference type="Pfam" id="PF01266">
    <property type="entry name" value="DAO"/>
    <property type="match status" value="1"/>
</dbReference>
<comment type="similarity">
    <text evidence="3">Belongs to the DAMOX/DASOX family.</text>
</comment>
<evidence type="ECO:0000256" key="2">
    <source>
        <dbReference type="ARBA" id="ARBA00004253"/>
    </source>
</evidence>
<protein>
    <recommendedName>
        <fullName evidence="7">FAD dependent oxidoreductase domain-containing protein</fullName>
    </recommendedName>
</protein>
<feature type="domain" description="FAD dependent oxidoreductase" evidence="7">
    <location>
        <begin position="4"/>
        <end position="153"/>
    </location>
</feature>
<dbReference type="AlphaFoldDB" id="A0AA88XJ69"/>
<dbReference type="SUPFAM" id="SSF51971">
    <property type="entry name" value="Nucleotide-binding domain"/>
    <property type="match status" value="1"/>
</dbReference>
<accession>A0AA88XJ69</accession>
<evidence type="ECO:0000256" key="1">
    <source>
        <dbReference type="ARBA" id="ARBA00001974"/>
    </source>
</evidence>
<sequence length="218" mass="24449">MYNIAVLGAGIVGVSTAVNIQKKLPGAKVRVISDRFDQDTTSWGAGGIFLPTTTRIQGLDEARLKKYAKDAWDQYSSIATSELACETGIQVVSGYVLFKQEPQIPLYADYVYSFRKMTKDELERQKLSDYNYGFYVQTLVVTVKKYYPWLLKRQKDNYNLNNSNADTNSILQRCERLVPAVKVVHNYGHGSNGIILSWGSSLEALQLIISSLSSKSKL</sequence>
<evidence type="ECO:0000259" key="7">
    <source>
        <dbReference type="Pfam" id="PF01266"/>
    </source>
</evidence>
<comment type="cofactor">
    <cofactor evidence="1">
        <name>FAD</name>
        <dbReference type="ChEBI" id="CHEBI:57692"/>
    </cofactor>
</comment>
<comment type="subcellular location">
    <subcellularLocation>
        <location evidence="2">Peroxisome matrix</location>
    </subcellularLocation>
</comment>
<dbReference type="EMBL" id="VSWD01000012">
    <property type="protein sequence ID" value="KAK3086282.1"/>
    <property type="molecule type" value="Genomic_DNA"/>
</dbReference>
<dbReference type="GO" id="GO:0005782">
    <property type="term" value="C:peroxisomal matrix"/>
    <property type="evidence" value="ECO:0007669"/>
    <property type="project" value="UniProtKB-SubCell"/>
</dbReference>
<evidence type="ECO:0000313" key="9">
    <source>
        <dbReference type="Proteomes" id="UP001186944"/>
    </source>
</evidence>
<dbReference type="InterPro" id="IPR023209">
    <property type="entry name" value="DAO"/>
</dbReference>
<evidence type="ECO:0000256" key="5">
    <source>
        <dbReference type="ARBA" id="ARBA00022827"/>
    </source>
</evidence>
<dbReference type="Gene3D" id="3.40.50.720">
    <property type="entry name" value="NAD(P)-binding Rossmann-like Domain"/>
    <property type="match status" value="1"/>
</dbReference>
<keyword evidence="6" id="KW-0560">Oxidoreductase</keyword>
<keyword evidence="9" id="KW-1185">Reference proteome</keyword>
<name>A0AA88XJ69_PINIB</name>
<dbReference type="InterPro" id="IPR006076">
    <property type="entry name" value="FAD-dep_OxRdtase"/>
</dbReference>
<evidence type="ECO:0000256" key="3">
    <source>
        <dbReference type="ARBA" id="ARBA00006730"/>
    </source>
</evidence>
<dbReference type="Proteomes" id="UP001186944">
    <property type="component" value="Unassembled WGS sequence"/>
</dbReference>
<keyword evidence="5" id="KW-0274">FAD</keyword>
<gene>
    <name evidence="8" type="ORF">FSP39_016260</name>
</gene>
<keyword evidence="4" id="KW-0285">Flavoprotein</keyword>
<dbReference type="PANTHER" id="PTHR11530:SF11">
    <property type="entry name" value="D-ASPARTATE OXIDASE"/>
    <property type="match status" value="1"/>
</dbReference>
<reference evidence="8" key="1">
    <citation type="submission" date="2019-08" db="EMBL/GenBank/DDBJ databases">
        <title>The improved chromosome-level genome for the pearl oyster Pinctada fucata martensii using PacBio sequencing and Hi-C.</title>
        <authorList>
            <person name="Zheng Z."/>
        </authorList>
    </citation>
    <scope>NUCLEOTIDE SEQUENCE</scope>
    <source>
        <strain evidence="8">ZZ-2019</strain>
        <tissue evidence="8">Adductor muscle</tissue>
    </source>
</reference>
<dbReference type="GO" id="GO:0003884">
    <property type="term" value="F:D-amino-acid oxidase activity"/>
    <property type="evidence" value="ECO:0007669"/>
    <property type="project" value="InterPro"/>
</dbReference>
<evidence type="ECO:0000313" key="8">
    <source>
        <dbReference type="EMBL" id="KAK3086282.1"/>
    </source>
</evidence>
<proteinExistence type="inferred from homology"/>
<organism evidence="8 9">
    <name type="scientific">Pinctada imbricata</name>
    <name type="common">Atlantic pearl-oyster</name>
    <name type="synonym">Pinctada martensii</name>
    <dbReference type="NCBI Taxonomy" id="66713"/>
    <lineage>
        <taxon>Eukaryota</taxon>
        <taxon>Metazoa</taxon>
        <taxon>Spiralia</taxon>
        <taxon>Lophotrochozoa</taxon>
        <taxon>Mollusca</taxon>
        <taxon>Bivalvia</taxon>
        <taxon>Autobranchia</taxon>
        <taxon>Pteriomorphia</taxon>
        <taxon>Pterioida</taxon>
        <taxon>Pterioidea</taxon>
        <taxon>Pteriidae</taxon>
        <taxon>Pinctada</taxon>
    </lineage>
</organism>
<dbReference type="PANTHER" id="PTHR11530">
    <property type="entry name" value="D-AMINO ACID OXIDASE"/>
    <property type="match status" value="1"/>
</dbReference>
<dbReference type="GO" id="GO:0019478">
    <property type="term" value="P:D-amino acid catabolic process"/>
    <property type="evidence" value="ECO:0007669"/>
    <property type="project" value="TreeGrafter"/>
</dbReference>
<comment type="caution">
    <text evidence="8">The sequence shown here is derived from an EMBL/GenBank/DDBJ whole genome shotgun (WGS) entry which is preliminary data.</text>
</comment>
<evidence type="ECO:0000256" key="6">
    <source>
        <dbReference type="ARBA" id="ARBA00023002"/>
    </source>
</evidence>
<dbReference type="GO" id="GO:0071949">
    <property type="term" value="F:FAD binding"/>
    <property type="evidence" value="ECO:0007669"/>
    <property type="project" value="InterPro"/>
</dbReference>
<evidence type="ECO:0000256" key="4">
    <source>
        <dbReference type="ARBA" id="ARBA00022630"/>
    </source>
</evidence>